<evidence type="ECO:0000256" key="1">
    <source>
        <dbReference type="ARBA" id="ARBA00008779"/>
    </source>
</evidence>
<evidence type="ECO:0000313" key="8">
    <source>
        <dbReference type="Proteomes" id="UP000315003"/>
    </source>
</evidence>
<dbReference type="SUPFAM" id="SSF53649">
    <property type="entry name" value="Alkaline phosphatase-like"/>
    <property type="match status" value="1"/>
</dbReference>
<dbReference type="GO" id="GO:0004065">
    <property type="term" value="F:arylsulfatase activity"/>
    <property type="evidence" value="ECO:0007669"/>
    <property type="project" value="UniProtKB-EC"/>
</dbReference>
<dbReference type="EMBL" id="CP036272">
    <property type="protein sequence ID" value="QDT60554.1"/>
    <property type="molecule type" value="Genomic_DNA"/>
</dbReference>
<protein>
    <submittedName>
        <fullName evidence="7">Arylsulfatase</fullName>
        <ecNumber evidence="7">3.1.6.1</ecNumber>
    </submittedName>
</protein>
<dbReference type="Proteomes" id="UP000315003">
    <property type="component" value="Chromosome"/>
</dbReference>
<evidence type="ECO:0000256" key="4">
    <source>
        <dbReference type="ARBA" id="ARBA00022837"/>
    </source>
</evidence>
<name>A0A517SWP2_9BACT</name>
<evidence type="ECO:0000256" key="3">
    <source>
        <dbReference type="ARBA" id="ARBA00022801"/>
    </source>
</evidence>
<evidence type="ECO:0000259" key="6">
    <source>
        <dbReference type="Pfam" id="PF00884"/>
    </source>
</evidence>
<organism evidence="7 8">
    <name type="scientific">Stieleria bergensis</name>
    <dbReference type="NCBI Taxonomy" id="2528025"/>
    <lineage>
        <taxon>Bacteria</taxon>
        <taxon>Pseudomonadati</taxon>
        <taxon>Planctomycetota</taxon>
        <taxon>Planctomycetia</taxon>
        <taxon>Pirellulales</taxon>
        <taxon>Pirellulaceae</taxon>
        <taxon>Stieleria</taxon>
    </lineage>
</organism>
<dbReference type="Gene3D" id="3.30.1120.10">
    <property type="match status" value="1"/>
</dbReference>
<comment type="similarity">
    <text evidence="1">Belongs to the sulfatase family.</text>
</comment>
<keyword evidence="5" id="KW-0732">Signal</keyword>
<reference evidence="7 8" key="1">
    <citation type="submission" date="2019-02" db="EMBL/GenBank/DDBJ databases">
        <title>Deep-cultivation of Planctomycetes and their phenomic and genomic characterization uncovers novel biology.</title>
        <authorList>
            <person name="Wiegand S."/>
            <person name="Jogler M."/>
            <person name="Boedeker C."/>
            <person name="Pinto D."/>
            <person name="Vollmers J."/>
            <person name="Rivas-Marin E."/>
            <person name="Kohn T."/>
            <person name="Peeters S.H."/>
            <person name="Heuer A."/>
            <person name="Rast P."/>
            <person name="Oberbeckmann S."/>
            <person name="Bunk B."/>
            <person name="Jeske O."/>
            <person name="Meyerdierks A."/>
            <person name="Storesund J.E."/>
            <person name="Kallscheuer N."/>
            <person name="Luecker S."/>
            <person name="Lage O.M."/>
            <person name="Pohl T."/>
            <person name="Merkel B.J."/>
            <person name="Hornburger P."/>
            <person name="Mueller R.-W."/>
            <person name="Bruemmer F."/>
            <person name="Labrenz M."/>
            <person name="Spormann A.M."/>
            <person name="Op den Camp H."/>
            <person name="Overmann J."/>
            <person name="Amann R."/>
            <person name="Jetten M.S.M."/>
            <person name="Mascher T."/>
            <person name="Medema M.H."/>
            <person name="Devos D.P."/>
            <person name="Kaster A.-K."/>
            <person name="Ovreas L."/>
            <person name="Rohde M."/>
            <person name="Galperin M.Y."/>
            <person name="Jogler C."/>
        </authorList>
    </citation>
    <scope>NUCLEOTIDE SEQUENCE [LARGE SCALE GENOMIC DNA]</scope>
    <source>
        <strain evidence="7 8">SV_7m_r</strain>
    </source>
</reference>
<dbReference type="PANTHER" id="PTHR42693">
    <property type="entry name" value="ARYLSULFATASE FAMILY MEMBER"/>
    <property type="match status" value="1"/>
</dbReference>
<feature type="domain" description="Sulfatase N-terminal" evidence="6">
    <location>
        <begin position="31"/>
        <end position="342"/>
    </location>
</feature>
<dbReference type="OrthoDB" id="9803751at2"/>
<dbReference type="InterPro" id="IPR017850">
    <property type="entry name" value="Alkaline_phosphatase_core_sf"/>
</dbReference>
<keyword evidence="3 7" id="KW-0378">Hydrolase</keyword>
<dbReference type="Pfam" id="PF00884">
    <property type="entry name" value="Sulfatase"/>
    <property type="match status" value="1"/>
</dbReference>
<sequence length="500" mass="56033" precursor="true">MITEKMTTLMRTLALSLCMLLGLPAYAETLPNFLIMMADDLGSADLGCFGSKTIKTPYLDKMAGEGVRCTQFYVPAPSCSPSRGGMMTGRSPHRLGIYTYIHKDTVAHLQSDEITFGKLLKQKGYDTCFVGKWGLNAHNDFKNEPTPSDHGFDHWLATQNNSIPDHKDPETFVRNGEVLGKVEGYACQIVVDEAIKWMGNRKDKSKPFCLVVWTHEPHLALAHPEQFSKMYQGQGLTEQKQEYNANVSHLDYQLGRLLAEVERLKYQENTFTFFASDNGAKYGDKNLAGDSGIYRSGKGMVYEGGIRMPTIIRWPTVVKPGTSDNTALSTLDLLPTICSITGLPVPADRAIDGSSFYGHLKGEEFERKTPLFFMNPRTAALRRGEWKLVVNYETTAGHDGMLGYFRNRELLGFETKGVKAPQLYNLNEDVSEKKNVISRHPEIAASMLQKISNISRNVQKDMPDQPGPNFLPPKLYLQLTEANPNMPIPQQYRRRGGSKK</sequence>
<keyword evidence="8" id="KW-1185">Reference proteome</keyword>
<dbReference type="Gene3D" id="3.40.720.10">
    <property type="entry name" value="Alkaline Phosphatase, subunit A"/>
    <property type="match status" value="1"/>
</dbReference>
<keyword evidence="4" id="KW-0106">Calcium</keyword>
<evidence type="ECO:0000256" key="5">
    <source>
        <dbReference type="SAM" id="SignalP"/>
    </source>
</evidence>
<accession>A0A517SWP2</accession>
<dbReference type="InterPro" id="IPR000917">
    <property type="entry name" value="Sulfatase_N"/>
</dbReference>
<dbReference type="PANTHER" id="PTHR42693:SF53">
    <property type="entry name" value="ENDO-4-O-SULFATASE"/>
    <property type="match status" value="1"/>
</dbReference>
<evidence type="ECO:0000313" key="7">
    <source>
        <dbReference type="EMBL" id="QDT60554.1"/>
    </source>
</evidence>
<dbReference type="InterPro" id="IPR024607">
    <property type="entry name" value="Sulfatase_CS"/>
</dbReference>
<dbReference type="InterPro" id="IPR050738">
    <property type="entry name" value="Sulfatase"/>
</dbReference>
<feature type="chain" id="PRO_5021909495" evidence="5">
    <location>
        <begin position="28"/>
        <end position="500"/>
    </location>
</feature>
<dbReference type="AlphaFoldDB" id="A0A517SWP2"/>
<evidence type="ECO:0000256" key="2">
    <source>
        <dbReference type="ARBA" id="ARBA00022723"/>
    </source>
</evidence>
<dbReference type="GO" id="GO:0046872">
    <property type="term" value="F:metal ion binding"/>
    <property type="evidence" value="ECO:0007669"/>
    <property type="project" value="UniProtKB-KW"/>
</dbReference>
<dbReference type="PROSITE" id="PS00523">
    <property type="entry name" value="SULFATASE_1"/>
    <property type="match status" value="1"/>
</dbReference>
<dbReference type="RefSeq" id="WP_145273406.1">
    <property type="nucleotide sequence ID" value="NZ_CP036272.1"/>
</dbReference>
<keyword evidence="2" id="KW-0479">Metal-binding</keyword>
<feature type="signal peptide" evidence="5">
    <location>
        <begin position="1"/>
        <end position="27"/>
    </location>
</feature>
<proteinExistence type="inferred from homology"/>
<dbReference type="EC" id="3.1.6.1" evidence="7"/>
<gene>
    <name evidence="7" type="primary">atsA_46</name>
    <name evidence="7" type="ORF">SV7mr_30780</name>
</gene>